<dbReference type="Pfam" id="PF23310">
    <property type="entry name" value="TPR_27"/>
    <property type="match status" value="1"/>
</dbReference>
<dbReference type="InterPro" id="IPR040338">
    <property type="entry name" value="At1g67623-like"/>
</dbReference>
<gene>
    <name evidence="2" type="ORF">Ahy_B09g096118</name>
</gene>
<comment type="caution">
    <text evidence="2">The sequence shown here is derived from an EMBL/GenBank/DDBJ whole genome shotgun (WGS) entry which is preliminary data.</text>
</comment>
<sequence>MIDDTVEVFPSLIFWRTSCLQKRSHILENWVVTTGTSKKNRKKKNVAVEYKCLINLLPRDIWVSIATKVASNSIQHLFNMQATYKVLQDAARSDNVYNHPMIWHISLVSFLFYFDQPERRFVDYCVEARNLDAILRHRMTEYFWIVHRDLGMDLLTRATTEGSIEAGYLCAMLLLCNHEDEVYKRRNVKLFEVIRTSGEVKRCREVFTKIFEEWSVDEGPSDPEHPMACWSTSCPTRGTIGDVQDASSISYVNCFDDYEARVFLEMFTF</sequence>
<organism evidence="2 3">
    <name type="scientific">Arachis hypogaea</name>
    <name type="common">Peanut</name>
    <dbReference type="NCBI Taxonomy" id="3818"/>
    <lineage>
        <taxon>Eukaryota</taxon>
        <taxon>Viridiplantae</taxon>
        <taxon>Streptophyta</taxon>
        <taxon>Embryophyta</taxon>
        <taxon>Tracheophyta</taxon>
        <taxon>Spermatophyta</taxon>
        <taxon>Magnoliopsida</taxon>
        <taxon>eudicotyledons</taxon>
        <taxon>Gunneridae</taxon>
        <taxon>Pentapetalae</taxon>
        <taxon>rosids</taxon>
        <taxon>fabids</taxon>
        <taxon>Fabales</taxon>
        <taxon>Fabaceae</taxon>
        <taxon>Papilionoideae</taxon>
        <taxon>50 kb inversion clade</taxon>
        <taxon>dalbergioids sensu lato</taxon>
        <taxon>Dalbergieae</taxon>
        <taxon>Pterocarpus clade</taxon>
        <taxon>Arachis</taxon>
    </lineage>
</organism>
<evidence type="ECO:0000313" key="3">
    <source>
        <dbReference type="Proteomes" id="UP000289738"/>
    </source>
</evidence>
<keyword evidence="3" id="KW-1185">Reference proteome</keyword>
<evidence type="ECO:0000259" key="1">
    <source>
        <dbReference type="Pfam" id="PF23310"/>
    </source>
</evidence>
<feature type="domain" description="At2g35280-like TPR" evidence="1">
    <location>
        <begin position="114"/>
        <end position="211"/>
    </location>
</feature>
<name>A0A444XIM8_ARAHY</name>
<dbReference type="PANTHER" id="PTHR33784:SF10">
    <property type="entry name" value="F-BOX PROTEIN"/>
    <property type="match status" value="1"/>
</dbReference>
<accession>A0A444XIM8</accession>
<protein>
    <recommendedName>
        <fullName evidence="1">At2g35280-like TPR domain-containing protein</fullName>
    </recommendedName>
</protein>
<dbReference type="EMBL" id="SDMP01000019">
    <property type="protein sequence ID" value="RYQ89527.1"/>
    <property type="molecule type" value="Genomic_DNA"/>
</dbReference>
<dbReference type="Proteomes" id="UP000289738">
    <property type="component" value="Chromosome B09"/>
</dbReference>
<dbReference type="AlphaFoldDB" id="A0A444XIM8"/>
<dbReference type="InterPro" id="IPR057136">
    <property type="entry name" value="At2g35280_TPR_dom"/>
</dbReference>
<proteinExistence type="predicted"/>
<dbReference type="STRING" id="3818.A0A444XIM8"/>
<evidence type="ECO:0000313" key="2">
    <source>
        <dbReference type="EMBL" id="RYQ89527.1"/>
    </source>
</evidence>
<reference evidence="2 3" key="1">
    <citation type="submission" date="2019-01" db="EMBL/GenBank/DDBJ databases">
        <title>Sequencing of cultivated peanut Arachis hypogaea provides insights into genome evolution and oil improvement.</title>
        <authorList>
            <person name="Chen X."/>
        </authorList>
    </citation>
    <scope>NUCLEOTIDE SEQUENCE [LARGE SCALE GENOMIC DNA]</scope>
    <source>
        <strain evidence="3">cv. Fuhuasheng</strain>
        <tissue evidence="2">Leaves</tissue>
    </source>
</reference>
<dbReference type="PANTHER" id="PTHR33784">
    <property type="entry name" value="OS05G0482100 PROTEIN"/>
    <property type="match status" value="1"/>
</dbReference>